<dbReference type="SUPFAM" id="SSF54631">
    <property type="entry name" value="CBS-domain pair"/>
    <property type="match status" value="1"/>
</dbReference>
<feature type="domain" description="CBS" evidence="3">
    <location>
        <begin position="7"/>
        <end position="66"/>
    </location>
</feature>
<dbReference type="SMART" id="SM00116">
    <property type="entry name" value="CBS"/>
    <property type="match status" value="2"/>
</dbReference>
<evidence type="ECO:0000256" key="1">
    <source>
        <dbReference type="ARBA" id="ARBA00023122"/>
    </source>
</evidence>
<keyword evidence="1 2" id="KW-0129">CBS domain</keyword>
<dbReference type="InterPro" id="IPR051257">
    <property type="entry name" value="Diverse_CBS-Domain"/>
</dbReference>
<evidence type="ECO:0000256" key="2">
    <source>
        <dbReference type="PROSITE-ProRule" id="PRU00703"/>
    </source>
</evidence>
<dbReference type="InterPro" id="IPR000644">
    <property type="entry name" value="CBS_dom"/>
</dbReference>
<protein>
    <submittedName>
        <fullName evidence="4">CBS domain-containing protein</fullName>
    </submittedName>
</protein>
<dbReference type="RefSeq" id="WP_090072978.1">
    <property type="nucleotide sequence ID" value="NZ_FOFT01000020.1"/>
</dbReference>
<keyword evidence="5" id="KW-1185">Reference proteome</keyword>
<evidence type="ECO:0000259" key="3">
    <source>
        <dbReference type="PROSITE" id="PS51371"/>
    </source>
</evidence>
<dbReference type="PROSITE" id="PS51371">
    <property type="entry name" value="CBS"/>
    <property type="match status" value="2"/>
</dbReference>
<evidence type="ECO:0000313" key="4">
    <source>
        <dbReference type="EMBL" id="SES50508.1"/>
    </source>
</evidence>
<accession>A0A1H9XWE6</accession>
<feature type="domain" description="CBS" evidence="3">
    <location>
        <begin position="71"/>
        <end position="126"/>
    </location>
</feature>
<dbReference type="PANTHER" id="PTHR43080:SF2">
    <property type="entry name" value="CBS DOMAIN-CONTAINING PROTEIN"/>
    <property type="match status" value="1"/>
</dbReference>
<dbReference type="Proteomes" id="UP000199028">
    <property type="component" value="Unassembled WGS sequence"/>
</dbReference>
<dbReference type="OrthoDB" id="9799454at2"/>
<sequence>MRAREIMTSPAVTVTPEVPVRGAAALLVSHGFTALPVVDHDKRLVGIITEADLLRNGYVDEASGKTVGEVMTSPAVAVDVGAQGSKIARVLVDDRIRCLPIVDGSQVVGVVTRRDLVRVLARTDTTVAAEAQRVLDLYGGGRKWTVVVQDGEAVVGADNADEETERVLAALAGSVSGVLRVRVLTGGER</sequence>
<organism evidence="4 5">
    <name type="scientific">Lentzea flaviverrucosa</name>
    <dbReference type="NCBI Taxonomy" id="200379"/>
    <lineage>
        <taxon>Bacteria</taxon>
        <taxon>Bacillati</taxon>
        <taxon>Actinomycetota</taxon>
        <taxon>Actinomycetes</taxon>
        <taxon>Pseudonocardiales</taxon>
        <taxon>Pseudonocardiaceae</taxon>
        <taxon>Lentzea</taxon>
    </lineage>
</organism>
<dbReference type="EMBL" id="FOFT01000020">
    <property type="protein sequence ID" value="SES50508.1"/>
    <property type="molecule type" value="Genomic_DNA"/>
</dbReference>
<dbReference type="Gene3D" id="3.10.580.10">
    <property type="entry name" value="CBS-domain"/>
    <property type="match status" value="1"/>
</dbReference>
<gene>
    <name evidence="4" type="ORF">SAMN05216195_120139</name>
</gene>
<dbReference type="InterPro" id="IPR046342">
    <property type="entry name" value="CBS_dom_sf"/>
</dbReference>
<evidence type="ECO:0000313" key="5">
    <source>
        <dbReference type="Proteomes" id="UP000199028"/>
    </source>
</evidence>
<proteinExistence type="predicted"/>
<reference evidence="5" key="1">
    <citation type="submission" date="2016-10" db="EMBL/GenBank/DDBJ databases">
        <authorList>
            <person name="Varghese N."/>
            <person name="Submissions S."/>
        </authorList>
    </citation>
    <scope>NUCLEOTIDE SEQUENCE [LARGE SCALE GENOMIC DNA]</scope>
    <source>
        <strain evidence="5">CGMCC 4.578</strain>
    </source>
</reference>
<dbReference type="Pfam" id="PF00571">
    <property type="entry name" value="CBS"/>
    <property type="match status" value="2"/>
</dbReference>
<name>A0A1H9XWE6_9PSEU</name>
<dbReference type="AlphaFoldDB" id="A0A1H9XWE6"/>
<dbReference type="PANTHER" id="PTHR43080">
    <property type="entry name" value="CBS DOMAIN-CONTAINING PROTEIN CBSX3, MITOCHONDRIAL"/>
    <property type="match status" value="1"/>
</dbReference>